<dbReference type="EMBL" id="SMKU01000352">
    <property type="protein sequence ID" value="TDD67798.1"/>
    <property type="molecule type" value="Genomic_DNA"/>
</dbReference>
<comment type="caution">
    <text evidence="1">The sequence shown here is derived from an EMBL/GenBank/DDBJ whole genome shotgun (WGS) entry which is preliminary data.</text>
</comment>
<sequence>MERILVSSCLMGRPVRYDGAAKPMNGELFARWRGEGRLVHFCPEVSGGLPIPRPPAEIVGSSPGADGTAVLDGTAQVRTDTGDDVTEAFMRGARLALETAQRAGARIAILKEGSPSCGSRRVYDGTFTGASVAGDGVTTALLERAGIHVFSEDDLDAVDALLNKLEK</sequence>
<dbReference type="RefSeq" id="WP_131902425.1">
    <property type="nucleotide sequence ID" value="NZ_SMKU01000352.1"/>
</dbReference>
<gene>
    <name evidence="1" type="ORF">E1298_39065</name>
</gene>
<protein>
    <submittedName>
        <fullName evidence="1">DUF523 domain-containing protein</fullName>
    </submittedName>
</protein>
<dbReference type="AlphaFoldDB" id="A0A4R5A6P8"/>
<name>A0A4R5A6P8_9ACTN</name>
<evidence type="ECO:0000313" key="1">
    <source>
        <dbReference type="EMBL" id="TDD67798.1"/>
    </source>
</evidence>
<dbReference type="Pfam" id="PF04463">
    <property type="entry name" value="2-thiour_desulf"/>
    <property type="match status" value="1"/>
</dbReference>
<proteinExistence type="predicted"/>
<keyword evidence="2" id="KW-1185">Reference proteome</keyword>
<organism evidence="1 2">
    <name type="scientific">Actinomadura rubrisoli</name>
    <dbReference type="NCBI Taxonomy" id="2530368"/>
    <lineage>
        <taxon>Bacteria</taxon>
        <taxon>Bacillati</taxon>
        <taxon>Actinomycetota</taxon>
        <taxon>Actinomycetes</taxon>
        <taxon>Streptosporangiales</taxon>
        <taxon>Thermomonosporaceae</taxon>
        <taxon>Actinomadura</taxon>
    </lineage>
</organism>
<reference evidence="1 2" key="1">
    <citation type="submission" date="2019-03" db="EMBL/GenBank/DDBJ databases">
        <title>Draft genome sequences of novel Actinobacteria.</title>
        <authorList>
            <person name="Sahin N."/>
            <person name="Ay H."/>
            <person name="Saygin H."/>
        </authorList>
    </citation>
    <scope>NUCLEOTIDE SEQUENCE [LARGE SCALE GENOMIC DNA]</scope>
    <source>
        <strain evidence="1 2">H3C3</strain>
    </source>
</reference>
<dbReference type="PANTHER" id="PTHR30087:SF1">
    <property type="entry name" value="HYPOTHETICAL CYTOSOLIC PROTEIN"/>
    <property type="match status" value="1"/>
</dbReference>
<dbReference type="Proteomes" id="UP000294513">
    <property type="component" value="Unassembled WGS sequence"/>
</dbReference>
<dbReference type="PANTHER" id="PTHR30087">
    <property type="entry name" value="INNER MEMBRANE PROTEIN"/>
    <property type="match status" value="1"/>
</dbReference>
<evidence type="ECO:0000313" key="2">
    <source>
        <dbReference type="Proteomes" id="UP000294513"/>
    </source>
</evidence>
<dbReference type="InterPro" id="IPR007553">
    <property type="entry name" value="2-thiour_desulf"/>
</dbReference>
<accession>A0A4R5A6P8</accession>
<dbReference type="OrthoDB" id="495783at2"/>